<proteinExistence type="predicted"/>
<dbReference type="EMBL" id="JAGTJQ010000003">
    <property type="protein sequence ID" value="KAH7035106.1"/>
    <property type="molecule type" value="Genomic_DNA"/>
</dbReference>
<dbReference type="RefSeq" id="XP_046015199.1">
    <property type="nucleotide sequence ID" value="XM_046163504.1"/>
</dbReference>
<organism evidence="1 2">
    <name type="scientific">Microdochium trichocladiopsis</name>
    <dbReference type="NCBI Taxonomy" id="1682393"/>
    <lineage>
        <taxon>Eukaryota</taxon>
        <taxon>Fungi</taxon>
        <taxon>Dikarya</taxon>
        <taxon>Ascomycota</taxon>
        <taxon>Pezizomycotina</taxon>
        <taxon>Sordariomycetes</taxon>
        <taxon>Xylariomycetidae</taxon>
        <taxon>Xylariales</taxon>
        <taxon>Microdochiaceae</taxon>
        <taxon>Microdochium</taxon>
    </lineage>
</organism>
<dbReference type="Proteomes" id="UP000756346">
    <property type="component" value="Unassembled WGS sequence"/>
</dbReference>
<dbReference type="AlphaFoldDB" id="A0A9P8YB23"/>
<evidence type="ECO:0000313" key="1">
    <source>
        <dbReference type="EMBL" id="KAH7035106.1"/>
    </source>
</evidence>
<dbReference type="GeneID" id="70193050"/>
<name>A0A9P8YB23_9PEZI</name>
<keyword evidence="2" id="KW-1185">Reference proteome</keyword>
<evidence type="ECO:0000313" key="2">
    <source>
        <dbReference type="Proteomes" id="UP000756346"/>
    </source>
</evidence>
<sequence>MLSCCCPWVRGPPEVCKWFGMKGPERRRGGDLNPRGRGEHSICTPYRNNHHQFGPWLAKLAPSNSVVLHNGRGVGRGGHAMPRFSAVEPWLMLQDLRHRTILVPGRTLVHPLCASRVLAFPPSDHCLSSMPFVARASLQLDQFRAASRPQDQPRR</sequence>
<dbReference type="OrthoDB" id="6119954at2759"/>
<gene>
    <name evidence="1" type="ORF">B0I36DRAFT_88147</name>
</gene>
<protein>
    <submittedName>
        <fullName evidence="1">Uncharacterized protein</fullName>
    </submittedName>
</protein>
<comment type="caution">
    <text evidence="1">The sequence shown here is derived from an EMBL/GenBank/DDBJ whole genome shotgun (WGS) entry which is preliminary data.</text>
</comment>
<reference evidence="1" key="1">
    <citation type="journal article" date="2021" name="Nat. Commun.">
        <title>Genetic determinants of endophytism in the Arabidopsis root mycobiome.</title>
        <authorList>
            <person name="Mesny F."/>
            <person name="Miyauchi S."/>
            <person name="Thiergart T."/>
            <person name="Pickel B."/>
            <person name="Atanasova L."/>
            <person name="Karlsson M."/>
            <person name="Huettel B."/>
            <person name="Barry K.W."/>
            <person name="Haridas S."/>
            <person name="Chen C."/>
            <person name="Bauer D."/>
            <person name="Andreopoulos W."/>
            <person name="Pangilinan J."/>
            <person name="LaButti K."/>
            <person name="Riley R."/>
            <person name="Lipzen A."/>
            <person name="Clum A."/>
            <person name="Drula E."/>
            <person name="Henrissat B."/>
            <person name="Kohler A."/>
            <person name="Grigoriev I.V."/>
            <person name="Martin F.M."/>
            <person name="Hacquard S."/>
        </authorList>
    </citation>
    <scope>NUCLEOTIDE SEQUENCE</scope>
    <source>
        <strain evidence="1">MPI-CAGE-CH-0230</strain>
    </source>
</reference>
<accession>A0A9P8YB23</accession>